<comment type="caution">
    <text evidence="1">Lacks conserved residue(s) required for the propagation of feature annotation.</text>
</comment>
<proteinExistence type="predicted"/>
<protein>
    <submittedName>
        <fullName evidence="3">HIT family hydrolase</fullName>
    </submittedName>
</protein>
<dbReference type="Gene3D" id="3.30.428.10">
    <property type="entry name" value="HIT-like"/>
    <property type="match status" value="1"/>
</dbReference>
<dbReference type="STRING" id="1255043.TVNIR_1365"/>
<reference evidence="3" key="1">
    <citation type="submission" date="2015-12" db="EMBL/GenBank/DDBJ databases">
        <authorList>
            <person name="Tikhonova T.V."/>
            <person name="Pavlov A.R."/>
            <person name="Beletsky A.V."/>
            <person name="Mardanov A.V."/>
            <person name="Sorokin D.Y."/>
            <person name="Ravin N.V."/>
            <person name="Popov V.O."/>
        </authorList>
    </citation>
    <scope>NUCLEOTIDE SEQUENCE</scope>
    <source>
        <strain evidence="3">DSM 14787</strain>
    </source>
</reference>
<name>L0DXE9_THIND</name>
<sequence>MGVMNGSAGFALDARLQRDSIAVGELALCRLLLMRNADYPWFVLVPRRADVTELHHLPIAQAVQLLEESRALSAAMAAAFVPRCLNVAKLGNVVEQLHLHHVARVPEDPAWPGPIWGRAAARLHDPRSADAVITRLLGHLTLPLC</sequence>
<evidence type="ECO:0000313" key="3">
    <source>
        <dbReference type="EMBL" id="AGA33036.1"/>
    </source>
</evidence>
<evidence type="ECO:0000313" key="4">
    <source>
        <dbReference type="Proteomes" id="UP000010809"/>
    </source>
</evidence>
<dbReference type="SUPFAM" id="SSF54197">
    <property type="entry name" value="HIT-like"/>
    <property type="match status" value="1"/>
</dbReference>
<organism evidence="3 4">
    <name type="scientific">Thioalkalivibrio nitratireducens (strain DSM 14787 / UNIQEM 213 / ALEN2)</name>
    <dbReference type="NCBI Taxonomy" id="1255043"/>
    <lineage>
        <taxon>Bacteria</taxon>
        <taxon>Pseudomonadati</taxon>
        <taxon>Pseudomonadota</taxon>
        <taxon>Gammaproteobacteria</taxon>
        <taxon>Chromatiales</taxon>
        <taxon>Ectothiorhodospiraceae</taxon>
        <taxon>Thioalkalivibrio</taxon>
    </lineage>
</organism>
<dbReference type="InterPro" id="IPR026026">
    <property type="entry name" value="HIT_Hint"/>
</dbReference>
<gene>
    <name evidence="3" type="ordered locus">TVNIR_1365</name>
</gene>
<evidence type="ECO:0000259" key="2">
    <source>
        <dbReference type="PROSITE" id="PS51084"/>
    </source>
</evidence>
<dbReference type="Pfam" id="PF01230">
    <property type="entry name" value="HIT"/>
    <property type="match status" value="1"/>
</dbReference>
<keyword evidence="3" id="KW-0378">Hydrolase</keyword>
<dbReference type="RefSeq" id="WP_015258173.1">
    <property type="nucleotide sequence ID" value="NC_019902.2"/>
</dbReference>
<dbReference type="PATRIC" id="fig|1255043.3.peg.1382"/>
<dbReference type="GO" id="GO:0016787">
    <property type="term" value="F:hydrolase activity"/>
    <property type="evidence" value="ECO:0007669"/>
    <property type="project" value="UniProtKB-KW"/>
</dbReference>
<dbReference type="InterPro" id="IPR011146">
    <property type="entry name" value="HIT-like"/>
</dbReference>
<evidence type="ECO:0000256" key="1">
    <source>
        <dbReference type="PROSITE-ProRule" id="PRU00464"/>
    </source>
</evidence>
<dbReference type="Proteomes" id="UP000010809">
    <property type="component" value="Chromosome"/>
</dbReference>
<accession>L0DXE9</accession>
<dbReference type="InterPro" id="IPR036265">
    <property type="entry name" value="HIT-like_sf"/>
</dbReference>
<dbReference type="KEGG" id="tni:TVNIR_1365"/>
<dbReference type="HOGENOM" id="CLU_123330_0_0_6"/>
<dbReference type="AlphaFoldDB" id="L0DXE9"/>
<feature type="domain" description="HIT" evidence="2">
    <location>
        <begin position="9"/>
        <end position="111"/>
    </location>
</feature>
<dbReference type="PROSITE" id="PS51084">
    <property type="entry name" value="HIT_2"/>
    <property type="match status" value="1"/>
</dbReference>
<dbReference type="PIRSF" id="PIRSF000714">
    <property type="entry name" value="HIT"/>
    <property type="match status" value="1"/>
</dbReference>
<keyword evidence="4" id="KW-1185">Reference proteome</keyword>
<dbReference type="EMBL" id="CP003989">
    <property type="protein sequence ID" value="AGA33036.1"/>
    <property type="molecule type" value="Genomic_DNA"/>
</dbReference>
<dbReference type="eggNOG" id="COG0537">
    <property type="taxonomic scope" value="Bacteria"/>
</dbReference>